<feature type="compositionally biased region" description="Basic residues" evidence="4">
    <location>
        <begin position="728"/>
        <end position="744"/>
    </location>
</feature>
<evidence type="ECO:0000256" key="1">
    <source>
        <dbReference type="ARBA" id="ARBA00022723"/>
    </source>
</evidence>
<feature type="domain" description="Zinc finger PHD-type" evidence="5">
    <location>
        <begin position="1290"/>
        <end position="1341"/>
    </location>
</feature>
<evidence type="ECO:0000256" key="3">
    <source>
        <dbReference type="ARBA" id="ARBA00022833"/>
    </source>
</evidence>
<feature type="compositionally biased region" description="Basic and acidic residues" evidence="4">
    <location>
        <begin position="1769"/>
        <end position="1783"/>
    </location>
</feature>
<dbReference type="SMART" id="SM00249">
    <property type="entry name" value="PHD"/>
    <property type="match status" value="1"/>
</dbReference>
<evidence type="ECO:0000313" key="8">
    <source>
        <dbReference type="Proteomes" id="UP000559256"/>
    </source>
</evidence>
<dbReference type="Gene3D" id="3.30.40.10">
    <property type="entry name" value="Zinc/RING finger domain, C3HC4 (zinc finger)"/>
    <property type="match status" value="1"/>
</dbReference>
<protein>
    <recommendedName>
        <fullName evidence="5">Zinc finger PHD-type domain-containing protein</fullName>
    </recommendedName>
</protein>
<evidence type="ECO:0000313" key="7">
    <source>
        <dbReference type="EMBL" id="KAF5357460.1"/>
    </source>
</evidence>
<sequence>MSKSVINEYTNSSIQVPEDSIANCDLPCKPAPKDASPRVKDNHQMNINLSATNAEMVQVQVWSEGFFSKMKGSTGDSQLHHITSISNAGHNTQNNAPLTVQPPSTVPALQKPIQDKTVIVPSAPAHPTNIAVYPVDLTDPAHLTTFVPLESPPAPQCRHKNDMSVPFTRIDLLEGGFWNGFPNGKFAIDLDYSTFSAHKNLAVQWATRGSSGANGKNGQSFTVNGETISQGRESYKQCLGILRCRNENCDIITRPKTHAKSLEKQTITQQCQCGASLEHFPCESRSYLIEYGQVGTDISTCKYRYINGQPHNHPRLPYVKHLTAQESKDTKEHLQINQDQTPLQSYAAGKDSEGKTKPAREIGQCLGNPDTFRYHRKNFKNSAKSEVGSSFINQFHSWIKRHRDEVIMRENTVGREDECVISFHTKWMRDQLLPKAVLIEGPLPLEGMLTDGAHKYWSDLNSVLISTTTFCPGIDRWVPCMFSFANGVTTRHYHWHFTSVIKSIFEAALEYDMEIKDELFALVVDFSDAQRLGFISAFVDCFMDWKDNTRTRAELEKAAQELIKGCKYHFEKSMTRVSRLGNHVPPESRDNFLETCRQMVETENSGVFNQLVKIMQERWPGLEAWQRWWLAPEHASMIFRSQRTMDSTLASKLPDTTNAEESLHSVIYTIAGQNKDIVPGCDGLLLVSQHFQGLYDSYSIGQPIRYGRSQRQRKLDRLAATTIPETPKRRRSSQSHTPSPRKRDRSALREGRAPDTQSDLRKSKKQKHVKILALSSSGSEDELPSSPKKAKKEQQIKIPVLDSFSSKHDKIPVSKKKMSQGKEKRPDLSAPLSIDLAITKEFASYPWSRNSCWLDTSLHLVYITLMCHGHWEEFASFAAPCAGQDPTKWPISYLHKTLSDRRAWPLSTFAGSHSEDDGSQKLQNIRDRFRHILAGLPRCLSGEETSYHIEHEYHSALYWLYYLITAPNAKRCDGPICPDAVRFFLPVIQRVSSCSEGHYQVGHPRVTNSQWQEPAARDFNLFKGNIGNWFESLFNLSSLEVPQSFEECWRHHTREGTNDPDIYCQGSCQKMEFVSWIPSVLIIRPGVSEEGKQPDWDFPCAMYLDTKSSSKKSGAVYKLVGRMFSNGTHFRCITLIPTTGGKSVAFLYDGMEHNGYAQQLKGKIADLLGGKTSLSGYHTVCSFYSLEGGVNAQKKFHQDCIKTAQEKLDIQLDGTNSATLVKAGYRVMKVEETKRWKPHYSVTEYQQTDSDQQVIQSISPHSNASSGCPVTPSRTILSSSPPPSSPLPILCQCGTENDGHRDSVKQDTVQCDQCQQWSHLACLVNRLEPTIEGAFICHVCSGQSLLASKRLEIRPPNCTQMLQDVANRLYAGRTVLLQMTARDKFYYPGRLLHGEKGKWTVKMWRGIKHENANKILEGIPISRIVDGLYGDREGQRAIRLGKFTRIHEERDPEDVATDWRAFPYNTEVDKALYKHKITLQEILLSTISSDFSELSVECVPALSLYLEDIDLGYTLPEGYIALTSMFGHPCPSYFTGGITTDDRARILNWIHENVAGIGKDFTAADFELCFAHARTLFLAHSQRETFLEHVKEGSSVQEIECLILQQAWQRLVDFTGKTVDGKDKIQRADVDGEALMILEAAMFDRSAKAGKAGREQWGLDVGPPEDSWWPYDGPEKYAPDIQHATESDLEEGEQCKVIREKIEAENKAKRIEEEKKAPPRPKPKPRFKEKILNSSKEALQKVGELNKGIATEPTEHHLPYQSTRSKRKLVAERENHETEDQHQYKRLRRQRK</sequence>
<proteinExistence type="predicted"/>
<feature type="region of interest" description="Disordered" evidence="4">
    <location>
        <begin position="1709"/>
        <end position="1728"/>
    </location>
</feature>
<dbReference type="OrthoDB" id="3046222at2759"/>
<dbReference type="InterPro" id="IPR011011">
    <property type="entry name" value="Znf_FYVE_PHD"/>
</dbReference>
<dbReference type="Proteomes" id="UP000559256">
    <property type="component" value="Unassembled WGS sequence"/>
</dbReference>
<feature type="region of interest" description="Disordered" evidence="4">
    <location>
        <begin position="1262"/>
        <end position="1283"/>
    </location>
</feature>
<accession>A0A8H5CN64</accession>
<keyword evidence="1" id="KW-0479">Metal-binding</keyword>
<feature type="region of interest" description="Disordered" evidence="4">
    <location>
        <begin position="708"/>
        <end position="801"/>
    </location>
</feature>
<feature type="compositionally biased region" description="Basic and acidic residues" evidence="4">
    <location>
        <begin position="745"/>
        <end position="761"/>
    </location>
</feature>
<evidence type="ECO:0000313" key="6">
    <source>
        <dbReference type="EMBL" id="KAF5344538.1"/>
    </source>
</evidence>
<feature type="region of interest" description="Disordered" evidence="4">
    <location>
        <begin position="87"/>
        <end position="107"/>
    </location>
</feature>
<evidence type="ECO:0000256" key="4">
    <source>
        <dbReference type="SAM" id="MobiDB-lite"/>
    </source>
</evidence>
<keyword evidence="3" id="KW-0862">Zinc</keyword>
<feature type="region of interest" description="Disordered" evidence="4">
    <location>
        <begin position="1743"/>
        <end position="1792"/>
    </location>
</feature>
<dbReference type="EMBL" id="JAACJM010000051">
    <property type="protein sequence ID" value="KAF5357460.1"/>
    <property type="molecule type" value="Genomic_DNA"/>
</dbReference>
<evidence type="ECO:0000259" key="5">
    <source>
        <dbReference type="SMART" id="SM00249"/>
    </source>
</evidence>
<comment type="caution">
    <text evidence="6">The sequence shown here is derived from an EMBL/GenBank/DDBJ whole genome shotgun (WGS) entry which is preliminary data.</text>
</comment>
<reference evidence="6 8" key="1">
    <citation type="journal article" date="2020" name="ISME J.">
        <title>Uncovering the hidden diversity of litter-decomposition mechanisms in mushroom-forming fungi.</title>
        <authorList>
            <person name="Floudas D."/>
            <person name="Bentzer J."/>
            <person name="Ahren D."/>
            <person name="Johansson T."/>
            <person name="Persson P."/>
            <person name="Tunlid A."/>
        </authorList>
    </citation>
    <scope>NUCLEOTIDE SEQUENCE [LARGE SCALE GENOMIC DNA]</scope>
    <source>
        <strain evidence="6 8">CBS 291.85</strain>
    </source>
</reference>
<dbReference type="GO" id="GO:0008270">
    <property type="term" value="F:zinc ion binding"/>
    <property type="evidence" value="ECO:0007669"/>
    <property type="project" value="UniProtKB-KW"/>
</dbReference>
<organism evidence="6 8">
    <name type="scientific">Tetrapyrgos nigripes</name>
    <dbReference type="NCBI Taxonomy" id="182062"/>
    <lineage>
        <taxon>Eukaryota</taxon>
        <taxon>Fungi</taxon>
        <taxon>Dikarya</taxon>
        <taxon>Basidiomycota</taxon>
        <taxon>Agaricomycotina</taxon>
        <taxon>Agaricomycetes</taxon>
        <taxon>Agaricomycetidae</taxon>
        <taxon>Agaricales</taxon>
        <taxon>Marasmiineae</taxon>
        <taxon>Marasmiaceae</taxon>
        <taxon>Tetrapyrgos</taxon>
    </lineage>
</organism>
<dbReference type="InterPro" id="IPR001965">
    <property type="entry name" value="Znf_PHD"/>
</dbReference>
<dbReference type="InterPro" id="IPR013083">
    <property type="entry name" value="Znf_RING/FYVE/PHD"/>
</dbReference>
<name>A0A8H5CN64_9AGAR</name>
<keyword evidence="8" id="KW-1185">Reference proteome</keyword>
<feature type="compositionally biased region" description="Polar residues" evidence="4">
    <location>
        <begin position="87"/>
        <end position="103"/>
    </location>
</feature>
<evidence type="ECO:0000256" key="2">
    <source>
        <dbReference type="ARBA" id="ARBA00022771"/>
    </source>
</evidence>
<keyword evidence="2" id="KW-0863">Zinc-finger</keyword>
<gene>
    <name evidence="7" type="ORF">D9758_012546</name>
    <name evidence="6" type="ORF">D9758_016486</name>
</gene>
<dbReference type="SUPFAM" id="SSF57903">
    <property type="entry name" value="FYVE/PHD zinc finger"/>
    <property type="match status" value="1"/>
</dbReference>
<dbReference type="EMBL" id="JAACJM010000123">
    <property type="protein sequence ID" value="KAF5344538.1"/>
    <property type="molecule type" value="Genomic_DNA"/>
</dbReference>